<gene>
    <name evidence="3" type="ORF">JKILLFL_G1583</name>
</gene>
<feature type="compositionally biased region" description="Polar residues" evidence="1">
    <location>
        <begin position="1"/>
        <end position="13"/>
    </location>
</feature>
<dbReference type="PANTHER" id="PTHR19959">
    <property type="entry name" value="KINESIN LIGHT CHAIN"/>
    <property type="match status" value="1"/>
</dbReference>
<feature type="domain" description="Anaphase-promoting complex subunit 5" evidence="2">
    <location>
        <begin position="540"/>
        <end position="560"/>
    </location>
</feature>
<accession>A0A9N8M7U0</accession>
<feature type="region of interest" description="Disordered" evidence="1">
    <location>
        <begin position="1"/>
        <end position="21"/>
    </location>
</feature>
<dbReference type="AlphaFoldDB" id="A0A9N8M7U0"/>
<proteinExistence type="predicted"/>
<feature type="compositionally biased region" description="Polar residues" evidence="1">
    <location>
        <begin position="267"/>
        <end position="277"/>
    </location>
</feature>
<dbReference type="Proteomes" id="UP000836404">
    <property type="component" value="Unassembled WGS sequence"/>
</dbReference>
<comment type="caution">
    <text evidence="3">The sequence shown here is derived from an EMBL/GenBank/DDBJ whole genome shotgun (WGS) entry which is preliminary data.</text>
</comment>
<evidence type="ECO:0000313" key="3">
    <source>
        <dbReference type="EMBL" id="CAD6950906.1"/>
    </source>
</evidence>
<dbReference type="PANTHER" id="PTHR19959:SF119">
    <property type="entry name" value="FUNGAL LIPASE-LIKE DOMAIN-CONTAINING PROTEIN"/>
    <property type="match status" value="1"/>
</dbReference>
<name>A0A9N8M7U0_9BASI</name>
<protein>
    <recommendedName>
        <fullName evidence="2">Anaphase-promoting complex subunit 5 domain-containing protein</fullName>
    </recommendedName>
</protein>
<evidence type="ECO:0000313" key="4">
    <source>
        <dbReference type="Proteomes" id="UP000836404"/>
    </source>
</evidence>
<reference evidence="3 4" key="1">
    <citation type="submission" date="2020-10" db="EMBL/GenBank/DDBJ databases">
        <authorList>
            <person name="Sedaghatjoo S."/>
        </authorList>
    </citation>
    <scope>NUCLEOTIDE SEQUENCE [LARGE SCALE GENOMIC DNA]</scope>
    <source>
        <strain evidence="3 4">LLFL</strain>
    </source>
</reference>
<organism evidence="3 4">
    <name type="scientific">Tilletia laevis</name>
    <dbReference type="NCBI Taxonomy" id="157183"/>
    <lineage>
        <taxon>Eukaryota</taxon>
        <taxon>Fungi</taxon>
        <taxon>Dikarya</taxon>
        <taxon>Basidiomycota</taxon>
        <taxon>Ustilaginomycotina</taxon>
        <taxon>Exobasidiomycetes</taxon>
        <taxon>Tilletiales</taxon>
        <taxon>Tilletiaceae</taxon>
        <taxon>Tilletia</taxon>
    </lineage>
</organism>
<dbReference type="Pfam" id="PF13374">
    <property type="entry name" value="TPR_10"/>
    <property type="match status" value="1"/>
</dbReference>
<dbReference type="InterPro" id="IPR019734">
    <property type="entry name" value="TPR_rpt"/>
</dbReference>
<dbReference type="SMART" id="SM00028">
    <property type="entry name" value="TPR"/>
    <property type="match status" value="3"/>
</dbReference>
<feature type="region of interest" description="Disordered" evidence="1">
    <location>
        <begin position="293"/>
        <end position="318"/>
    </location>
</feature>
<sequence>MASIPEPTSTGKPSQPPPETDANACEIGKLAQENGMEVFHPAIGIFNDLRERITMTGPFLKAALLDVRKVIKLVEIIKGNQHIYAAFVEEALQIFQRVDKAAEIVDRPIRPGTAAAIVVEGVLQNVIAIRKKVEQYAQLPPSEQVFCRDETEALVKDHTAELNRSLAVLTVHTISALASDHDWSKSISALSLVEKPGVTVRIEEPERFKSTQSEHSPEELLKRVVHQALQHASMAVGTKTESLNASDDSEPAEGGANPPVTADDPQTALSRQQSLTTHQEERLRKYRQALQEVFSPVGSKGPEDTLPDDGKPDSSLDPVGSGSKILITIYTQPCALSGDQALQYMYKLAGDLEDLDLVEQAVPILHIITMLSRRKIGDYAKEDGPDRISFARSLLHLSSILLSMARMDEALVVSEEALAIIKPMADQEPNHYNSHLARTLKLVAVCQWGVGEFNEAIQVSGRALNINRSLYEQHPKTFEADLAEALGDYSKYLSKDGRLEASLKAVEECLPMHRSLYRERPEVFEADLANTLCIYSARLSDVGRHSEALQAIEEGIKIRRSLHKARPATCKADLAWTLSNYSVRMSQAGRHDAALHAIEECLAIRRSLHNVRPEAFAADFAWALGGYSTLLGEAGRHEESLDAMRECLEIRRYLHNVRPAAVEGDLAWTLGIYSTKLSKAKRYEEAWKTMEECLSLRRLLHKARPERFKSDLAWTLGNLSILLCRNKKIGKALVAIEECLAIRRSQHELLPAAYEADLAWTLSNYSIPLGKAGRYQEALEAIEESLAIRQSLYSARPASSAVDLAWTLVHYSDLLSKRDRHREALKAIEEGLAMRRCLYEARPTAFEADMAWALLRYSLRLSDNWRHDDALKAIRECLAIKVGWKEGEGWNGGTRRRLANLIPEKVMQAGHEA</sequence>
<feature type="region of interest" description="Disordered" evidence="1">
    <location>
        <begin position="235"/>
        <end position="280"/>
    </location>
</feature>
<evidence type="ECO:0000259" key="2">
    <source>
        <dbReference type="Pfam" id="PF12862"/>
    </source>
</evidence>
<keyword evidence="4" id="KW-1185">Reference proteome</keyword>
<evidence type="ECO:0000256" key="1">
    <source>
        <dbReference type="SAM" id="MobiDB-lite"/>
    </source>
</evidence>
<dbReference type="SUPFAM" id="SSF48452">
    <property type="entry name" value="TPR-like"/>
    <property type="match status" value="2"/>
</dbReference>
<dbReference type="Gene3D" id="1.25.40.10">
    <property type="entry name" value="Tetratricopeptide repeat domain"/>
    <property type="match status" value="3"/>
</dbReference>
<dbReference type="InterPro" id="IPR011990">
    <property type="entry name" value="TPR-like_helical_dom_sf"/>
</dbReference>
<dbReference type="EMBL" id="CAJHJF010005562">
    <property type="protein sequence ID" value="CAD6950906.1"/>
    <property type="molecule type" value="Genomic_DNA"/>
</dbReference>
<feature type="domain" description="Anaphase-promoting complex subunit 5" evidence="2">
    <location>
        <begin position="379"/>
        <end position="428"/>
    </location>
</feature>
<dbReference type="Pfam" id="PF12862">
    <property type="entry name" value="ANAPC5"/>
    <property type="match status" value="2"/>
</dbReference>
<dbReference type="InterPro" id="IPR026000">
    <property type="entry name" value="Apc5_dom"/>
</dbReference>